<dbReference type="GO" id="GO:0016491">
    <property type="term" value="F:oxidoreductase activity"/>
    <property type="evidence" value="ECO:0007669"/>
    <property type="project" value="UniProtKB-KW"/>
</dbReference>
<dbReference type="InterPro" id="IPR011706">
    <property type="entry name" value="Cu-oxidase_C"/>
</dbReference>
<evidence type="ECO:0000259" key="13">
    <source>
        <dbReference type="Pfam" id="PF07731"/>
    </source>
</evidence>
<comment type="cofactor">
    <cofactor evidence="1">
        <name>Cu cation</name>
        <dbReference type="ChEBI" id="CHEBI:23378"/>
    </cofactor>
</comment>
<evidence type="ECO:0000256" key="10">
    <source>
        <dbReference type="SAM" id="MobiDB-lite"/>
    </source>
</evidence>
<comment type="similarity">
    <text evidence="3">Belongs to the multicopper oxidase family.</text>
</comment>
<keyword evidence="7" id="KW-0560">Oxidoreductase</keyword>
<dbReference type="SUPFAM" id="SSF49503">
    <property type="entry name" value="Cupredoxins"/>
    <property type="match status" value="3"/>
</dbReference>
<dbReference type="PROSITE" id="PS00079">
    <property type="entry name" value="MULTICOPPER_OXIDASE1"/>
    <property type="match status" value="1"/>
</dbReference>
<evidence type="ECO:0000256" key="3">
    <source>
        <dbReference type="ARBA" id="ARBA00010609"/>
    </source>
</evidence>
<dbReference type="InterPro" id="IPR002355">
    <property type="entry name" value="Cu_oxidase_Cu_BS"/>
</dbReference>
<feature type="region of interest" description="Disordered" evidence="10">
    <location>
        <begin position="30"/>
        <end position="68"/>
    </location>
</feature>
<dbReference type="GO" id="GO:0005507">
    <property type="term" value="F:copper ion binding"/>
    <property type="evidence" value="ECO:0007669"/>
    <property type="project" value="InterPro"/>
</dbReference>
<dbReference type="CDD" id="cd13854">
    <property type="entry name" value="CuRO_1_MaLCC_like"/>
    <property type="match status" value="1"/>
</dbReference>
<dbReference type="InterPro" id="IPR033138">
    <property type="entry name" value="Cu_oxidase_CS"/>
</dbReference>
<name>F2DGQ6_HORVV</name>
<keyword evidence="5" id="KW-0479">Metal-binding</keyword>
<evidence type="ECO:0000256" key="2">
    <source>
        <dbReference type="ARBA" id="ARBA00004613"/>
    </source>
</evidence>
<protein>
    <submittedName>
        <fullName evidence="15">Predicted protein</fullName>
    </submittedName>
</protein>
<feature type="signal peptide" evidence="11">
    <location>
        <begin position="1"/>
        <end position="21"/>
    </location>
</feature>
<reference evidence="15" key="1">
    <citation type="journal article" date="2011" name="Plant Physiol.">
        <title>Comprehensive sequence analysis of 24,783 barley full-length cDNAs derived from 12 clone libraries.</title>
        <authorList>
            <person name="Matsumoto T."/>
            <person name="Tanaka T."/>
            <person name="Sakai H."/>
            <person name="Amano N."/>
            <person name="Kanamori H."/>
            <person name="Kurita K."/>
            <person name="Kikuta A."/>
            <person name="Kamiya K."/>
            <person name="Yamamoto M."/>
            <person name="Ikawa H."/>
            <person name="Fujii N."/>
            <person name="Hori K."/>
            <person name="Itoh T."/>
            <person name="Sato K."/>
        </authorList>
    </citation>
    <scope>NUCLEOTIDE SEQUENCE</scope>
    <source>
        <tissue evidence="15">Shoot and root</tissue>
    </source>
</reference>
<dbReference type="Gene3D" id="2.60.40.420">
    <property type="entry name" value="Cupredoxins - blue copper proteins"/>
    <property type="match status" value="3"/>
</dbReference>
<keyword evidence="8" id="KW-0186">Copper</keyword>
<organism evidence="15">
    <name type="scientific">Hordeum vulgare subsp. vulgare</name>
    <name type="common">Domesticated barley</name>
    <dbReference type="NCBI Taxonomy" id="112509"/>
    <lineage>
        <taxon>Eukaryota</taxon>
        <taxon>Viridiplantae</taxon>
        <taxon>Streptophyta</taxon>
        <taxon>Embryophyta</taxon>
        <taxon>Tracheophyta</taxon>
        <taxon>Spermatophyta</taxon>
        <taxon>Magnoliopsida</taxon>
        <taxon>Liliopsida</taxon>
        <taxon>Poales</taxon>
        <taxon>Poaceae</taxon>
        <taxon>BOP clade</taxon>
        <taxon>Pooideae</taxon>
        <taxon>Triticodae</taxon>
        <taxon>Triticeae</taxon>
        <taxon>Hordeinae</taxon>
        <taxon>Hordeum</taxon>
    </lineage>
</organism>
<evidence type="ECO:0000256" key="5">
    <source>
        <dbReference type="ARBA" id="ARBA00022723"/>
    </source>
</evidence>
<dbReference type="PROSITE" id="PS00080">
    <property type="entry name" value="MULTICOPPER_OXIDASE2"/>
    <property type="match status" value="1"/>
</dbReference>
<evidence type="ECO:0000256" key="1">
    <source>
        <dbReference type="ARBA" id="ARBA00001935"/>
    </source>
</evidence>
<feature type="region of interest" description="Disordered" evidence="10">
    <location>
        <begin position="158"/>
        <end position="221"/>
    </location>
</feature>
<feature type="domain" description="Plastocyanin-like" evidence="13">
    <location>
        <begin position="592"/>
        <end position="717"/>
    </location>
</feature>
<dbReference type="PANTHER" id="PTHR11709">
    <property type="entry name" value="MULTI-COPPER OXIDASE"/>
    <property type="match status" value="1"/>
</dbReference>
<feature type="compositionally biased region" description="Gly residues" evidence="10">
    <location>
        <begin position="158"/>
        <end position="184"/>
    </location>
</feature>
<evidence type="ECO:0000256" key="9">
    <source>
        <dbReference type="ARBA" id="ARBA00023180"/>
    </source>
</evidence>
<keyword evidence="9" id="KW-0325">Glycoprotein</keyword>
<dbReference type="PANTHER" id="PTHR11709:SF145">
    <property type="entry name" value="LCC1"/>
    <property type="match status" value="1"/>
</dbReference>
<dbReference type="CDD" id="cd13901">
    <property type="entry name" value="CuRO_3_MaLCC_like"/>
    <property type="match status" value="1"/>
</dbReference>
<dbReference type="EMBL" id="AK363073">
    <property type="protein sequence ID" value="BAJ94277.1"/>
    <property type="molecule type" value="mRNA"/>
</dbReference>
<proteinExistence type="evidence at transcript level"/>
<evidence type="ECO:0000256" key="11">
    <source>
        <dbReference type="SAM" id="SignalP"/>
    </source>
</evidence>
<feature type="domain" description="Plastocyanin-like" evidence="14">
    <location>
        <begin position="233"/>
        <end position="348"/>
    </location>
</feature>
<evidence type="ECO:0000256" key="4">
    <source>
        <dbReference type="ARBA" id="ARBA00022525"/>
    </source>
</evidence>
<evidence type="ECO:0000256" key="7">
    <source>
        <dbReference type="ARBA" id="ARBA00023002"/>
    </source>
</evidence>
<dbReference type="FunFam" id="2.60.40.420:FF:000021">
    <property type="entry name" value="Extracellular dihydrogeodin oxidase/laccase"/>
    <property type="match status" value="1"/>
</dbReference>
<feature type="compositionally biased region" description="Low complexity" evidence="10">
    <location>
        <begin position="36"/>
        <end position="68"/>
    </location>
</feature>
<dbReference type="AlphaFoldDB" id="F2DGQ6"/>
<dbReference type="CDD" id="cd13880">
    <property type="entry name" value="CuRO_2_MaLCC_like"/>
    <property type="match status" value="1"/>
</dbReference>
<dbReference type="InterPro" id="IPR045087">
    <property type="entry name" value="Cu-oxidase_fam"/>
</dbReference>
<feature type="compositionally biased region" description="Low complexity" evidence="10">
    <location>
        <begin position="185"/>
        <end position="196"/>
    </location>
</feature>
<dbReference type="GO" id="GO:0005576">
    <property type="term" value="C:extracellular region"/>
    <property type="evidence" value="ECO:0007669"/>
    <property type="project" value="UniProtKB-SubCell"/>
</dbReference>
<dbReference type="FunFam" id="2.60.40.420:FF:000038">
    <property type="entry name" value="Extracellular dihydrogeodin oxidase/laccase"/>
    <property type="match status" value="1"/>
</dbReference>
<evidence type="ECO:0000259" key="14">
    <source>
        <dbReference type="Pfam" id="PF07732"/>
    </source>
</evidence>
<feature type="domain" description="Plastocyanin-like" evidence="12">
    <location>
        <begin position="359"/>
        <end position="515"/>
    </location>
</feature>
<evidence type="ECO:0000256" key="6">
    <source>
        <dbReference type="ARBA" id="ARBA00022737"/>
    </source>
</evidence>
<dbReference type="InterPro" id="IPR011707">
    <property type="entry name" value="Cu-oxidase-like_N"/>
</dbReference>
<accession>F2DGQ6</accession>
<evidence type="ECO:0000259" key="12">
    <source>
        <dbReference type="Pfam" id="PF00394"/>
    </source>
</evidence>
<evidence type="ECO:0000313" key="15">
    <source>
        <dbReference type="EMBL" id="BAJ94277.1"/>
    </source>
</evidence>
<dbReference type="InterPro" id="IPR008972">
    <property type="entry name" value="Cupredoxin"/>
</dbReference>
<feature type="compositionally biased region" description="Polar residues" evidence="10">
    <location>
        <begin position="210"/>
        <end position="221"/>
    </location>
</feature>
<keyword evidence="4" id="KW-0964">Secreted</keyword>
<dbReference type="Pfam" id="PF07731">
    <property type="entry name" value="Cu-oxidase_2"/>
    <property type="match status" value="1"/>
</dbReference>
<dbReference type="Pfam" id="PF07732">
    <property type="entry name" value="Cu-oxidase_3"/>
    <property type="match status" value="1"/>
</dbReference>
<sequence>MHRSLVLVKLFFFLFATNVAAEVLKSSPTSPQALYTHSTTSTKSKSTSTPAWSSSSKSNVTLTTHTSTTTRASSIPDVTHVLPQSISDLIFPTVLPQRPIFPKNIPSGRGALSQSQTNGKGLLGAIGKQGAPKYPPFVGSNLGGSGGYAGISAGSSGGFGGSSSSGNGHGGFGGGSSGNGGNGGSPNRPGRPGTGSSPPPGGFPWGPRTVGNTNPYRNPPKTNVTRKYQFVIERATLAPDGVETDLIVINGAFPGPTIEVNWGDDVEVTVINKITGPTEGTSIHWHGLLQTGTPYEDGVPGITQCPIAPGQTFTYKFNADLYGSSWYHAHYSAQSAAGVFGAMIIHGPTHVDYDEDLGPVIINDYYHREYYDIVEEVMGTDLSKVAPFSDNNLINGKGNFDCSTINTTTCTPNAGYAKFQFQTGKKYRMRLINAGAEAVQKFSIDNHNLTVMAYDFVPIVPYQTNIITLGIGQRADIIVEATGTAKEAFWLRSTISNCSLPYQPNGYAMIYYQNADTDSKPTSKAWVDNTDICANDDLSKTTPYFPITPPANPATEISVDVNFGVNATGHLVWTMNNSTFRTCYNDPALFRAHDAGNSSFTYPEEWNVYDFGNASSIRIVVNNLTPVGHPMHIHGHNMYLLSEGVGEWDGSVVRPSNPTRRDVQQLRPAAFNKDGSVTSTHMVFQIDADNPGMWPFHCHIAWHVSGGLYINLLERPADIPKIKIPDEATALCKSWADYTGLGPIDQIDSGL</sequence>
<keyword evidence="11" id="KW-0732">Signal</keyword>
<dbReference type="Pfam" id="PF00394">
    <property type="entry name" value="Cu-oxidase"/>
    <property type="match status" value="1"/>
</dbReference>
<dbReference type="InterPro" id="IPR001117">
    <property type="entry name" value="Cu-oxidase_2nd"/>
</dbReference>
<keyword evidence="6" id="KW-0677">Repeat</keyword>
<comment type="subcellular location">
    <subcellularLocation>
        <location evidence="2">Secreted</location>
    </subcellularLocation>
</comment>
<feature type="chain" id="PRO_5003275731" evidence="11">
    <location>
        <begin position="22"/>
        <end position="751"/>
    </location>
</feature>
<evidence type="ECO:0000256" key="8">
    <source>
        <dbReference type="ARBA" id="ARBA00023008"/>
    </source>
</evidence>